<evidence type="ECO:0000313" key="1">
    <source>
        <dbReference type="EMBL" id="GES25240.1"/>
    </source>
</evidence>
<comment type="caution">
    <text evidence="1">The sequence shown here is derived from an EMBL/GenBank/DDBJ whole genome shotgun (WGS) entry which is preliminary data.</text>
</comment>
<dbReference type="RefSeq" id="WP_155350025.1">
    <property type="nucleotide sequence ID" value="NZ_BAAAHM010000027.1"/>
</dbReference>
<accession>A0A5M3XWB8</accession>
<reference evidence="1 2" key="1">
    <citation type="submission" date="2019-10" db="EMBL/GenBank/DDBJ databases">
        <title>Whole genome shotgun sequence of Acrocarpospora pleiomorpha NBRC 16267.</title>
        <authorList>
            <person name="Ichikawa N."/>
            <person name="Kimura A."/>
            <person name="Kitahashi Y."/>
            <person name="Komaki H."/>
            <person name="Oguchi A."/>
        </authorList>
    </citation>
    <scope>NUCLEOTIDE SEQUENCE [LARGE SCALE GENOMIC DNA]</scope>
    <source>
        <strain evidence="1 2">NBRC 16267</strain>
    </source>
</reference>
<gene>
    <name evidence="1" type="ORF">Aple_081390</name>
</gene>
<proteinExistence type="predicted"/>
<keyword evidence="2" id="KW-1185">Reference proteome</keyword>
<dbReference type="Proteomes" id="UP000377595">
    <property type="component" value="Unassembled WGS sequence"/>
</dbReference>
<name>A0A5M3XWB8_9ACTN</name>
<organism evidence="1 2">
    <name type="scientific">Acrocarpospora pleiomorpha</name>
    <dbReference type="NCBI Taxonomy" id="90975"/>
    <lineage>
        <taxon>Bacteria</taxon>
        <taxon>Bacillati</taxon>
        <taxon>Actinomycetota</taxon>
        <taxon>Actinomycetes</taxon>
        <taxon>Streptosporangiales</taxon>
        <taxon>Streptosporangiaceae</taxon>
        <taxon>Acrocarpospora</taxon>
    </lineage>
</organism>
<dbReference type="EMBL" id="BLAF01000064">
    <property type="protein sequence ID" value="GES25240.1"/>
    <property type="molecule type" value="Genomic_DNA"/>
</dbReference>
<evidence type="ECO:0000313" key="2">
    <source>
        <dbReference type="Proteomes" id="UP000377595"/>
    </source>
</evidence>
<protein>
    <submittedName>
        <fullName evidence="1">Uncharacterized protein</fullName>
    </submittedName>
</protein>
<dbReference type="AlphaFoldDB" id="A0A5M3XWB8"/>
<sequence length="84" mass="9046">MTAAAGRAALDAADATLKQARRTFDTASSAYDHARRQTPDKLAAAHPAWALAGHDWLRALIDHAKARDALIEARRPGLHPEEPA</sequence>